<gene>
    <name evidence="1" type="ORF">LSAT_V11C600312650</name>
</gene>
<proteinExistence type="predicted"/>
<protein>
    <submittedName>
        <fullName evidence="1">Uncharacterized protein</fullName>
    </submittedName>
</protein>
<accession>A0A9R1X6V0</accession>
<evidence type="ECO:0000313" key="2">
    <source>
        <dbReference type="Proteomes" id="UP000235145"/>
    </source>
</evidence>
<name>A0A9R1X6V0_LACSA</name>
<sequence length="258" mass="29651">MTLMKSSPSLSSGKFCMTIKLGNYIVIMGLNFETPLWNIFSQTQGFLMIYPLLELPNKMGRNKTLIEAGRNMVVDVGIPLSFLAEAGNMVCYTQNWSIIVKHHEKIAYELLKGRKPDISYFLGFRCFEAKDDEGVFLVIFEYHHVIPGEDGISNQDDSAQSNTNEISNPRILQDQHESQISGDVTYGILTRSKVRSNFYMFVNHVSMIEQKTIIKAMQDELNKFERHHVWTLVPKHQGKSIIVTRWVFRNKMDKYGSS</sequence>
<evidence type="ECO:0000313" key="1">
    <source>
        <dbReference type="EMBL" id="KAJ0200889.1"/>
    </source>
</evidence>
<dbReference type="AlphaFoldDB" id="A0A9R1X6V0"/>
<reference evidence="1 2" key="1">
    <citation type="journal article" date="2017" name="Nat. Commun.">
        <title>Genome assembly with in vitro proximity ligation data and whole-genome triplication in lettuce.</title>
        <authorList>
            <person name="Reyes-Chin-Wo S."/>
            <person name="Wang Z."/>
            <person name="Yang X."/>
            <person name="Kozik A."/>
            <person name="Arikit S."/>
            <person name="Song C."/>
            <person name="Xia L."/>
            <person name="Froenicke L."/>
            <person name="Lavelle D.O."/>
            <person name="Truco M.J."/>
            <person name="Xia R."/>
            <person name="Zhu S."/>
            <person name="Xu C."/>
            <person name="Xu H."/>
            <person name="Xu X."/>
            <person name="Cox K."/>
            <person name="Korf I."/>
            <person name="Meyers B.C."/>
            <person name="Michelmore R.W."/>
        </authorList>
    </citation>
    <scope>NUCLEOTIDE SEQUENCE [LARGE SCALE GENOMIC DNA]</scope>
    <source>
        <strain evidence="2">cv. Salinas</strain>
        <tissue evidence="1">Seedlings</tissue>
    </source>
</reference>
<dbReference type="EMBL" id="NBSK02000006">
    <property type="protein sequence ID" value="KAJ0200889.1"/>
    <property type="molecule type" value="Genomic_DNA"/>
</dbReference>
<dbReference type="Proteomes" id="UP000235145">
    <property type="component" value="Unassembled WGS sequence"/>
</dbReference>
<keyword evidence="2" id="KW-1185">Reference proteome</keyword>
<organism evidence="1 2">
    <name type="scientific">Lactuca sativa</name>
    <name type="common">Garden lettuce</name>
    <dbReference type="NCBI Taxonomy" id="4236"/>
    <lineage>
        <taxon>Eukaryota</taxon>
        <taxon>Viridiplantae</taxon>
        <taxon>Streptophyta</taxon>
        <taxon>Embryophyta</taxon>
        <taxon>Tracheophyta</taxon>
        <taxon>Spermatophyta</taxon>
        <taxon>Magnoliopsida</taxon>
        <taxon>eudicotyledons</taxon>
        <taxon>Gunneridae</taxon>
        <taxon>Pentapetalae</taxon>
        <taxon>asterids</taxon>
        <taxon>campanulids</taxon>
        <taxon>Asterales</taxon>
        <taxon>Asteraceae</taxon>
        <taxon>Cichorioideae</taxon>
        <taxon>Cichorieae</taxon>
        <taxon>Lactucinae</taxon>
        <taxon>Lactuca</taxon>
    </lineage>
</organism>
<comment type="caution">
    <text evidence="1">The sequence shown here is derived from an EMBL/GenBank/DDBJ whole genome shotgun (WGS) entry which is preliminary data.</text>
</comment>